<name>A0A834G798_RHOSS</name>
<dbReference type="Proteomes" id="UP000626092">
    <property type="component" value="Unassembled WGS sequence"/>
</dbReference>
<dbReference type="EMBL" id="WJXA01000012">
    <property type="protein sequence ID" value="KAF7124260.1"/>
    <property type="molecule type" value="Genomic_DNA"/>
</dbReference>
<dbReference type="OrthoDB" id="10542494at2759"/>
<evidence type="ECO:0000256" key="1">
    <source>
        <dbReference type="SAM" id="MobiDB-lite"/>
    </source>
</evidence>
<organism evidence="2 3">
    <name type="scientific">Rhododendron simsii</name>
    <name type="common">Sims's rhododendron</name>
    <dbReference type="NCBI Taxonomy" id="118357"/>
    <lineage>
        <taxon>Eukaryota</taxon>
        <taxon>Viridiplantae</taxon>
        <taxon>Streptophyta</taxon>
        <taxon>Embryophyta</taxon>
        <taxon>Tracheophyta</taxon>
        <taxon>Spermatophyta</taxon>
        <taxon>Magnoliopsida</taxon>
        <taxon>eudicotyledons</taxon>
        <taxon>Gunneridae</taxon>
        <taxon>Pentapetalae</taxon>
        <taxon>asterids</taxon>
        <taxon>Ericales</taxon>
        <taxon>Ericaceae</taxon>
        <taxon>Ericoideae</taxon>
        <taxon>Rhodoreae</taxon>
        <taxon>Rhododendron</taxon>
    </lineage>
</organism>
<gene>
    <name evidence="2" type="ORF">RHSIM_Rhsim12G0180600</name>
</gene>
<dbReference type="AlphaFoldDB" id="A0A834G798"/>
<feature type="region of interest" description="Disordered" evidence="1">
    <location>
        <begin position="1"/>
        <end position="29"/>
    </location>
</feature>
<comment type="caution">
    <text evidence="2">The sequence shown here is derived from an EMBL/GenBank/DDBJ whole genome shotgun (WGS) entry which is preliminary data.</text>
</comment>
<sequence length="121" mass="13127">MREAEELPERRRDLENTSGLGRFRGSEDDDRGFFLGGDRGGWGLIGREGLGSDSSVLTFYLTGRRRISHTPTRPSASPTIGAFLVGILMLKNGRVVFGDRAGRGMRNSENSLSVIGAGLEV</sequence>
<evidence type="ECO:0000313" key="2">
    <source>
        <dbReference type="EMBL" id="KAF7124260.1"/>
    </source>
</evidence>
<evidence type="ECO:0000313" key="3">
    <source>
        <dbReference type="Proteomes" id="UP000626092"/>
    </source>
</evidence>
<reference evidence="2" key="1">
    <citation type="submission" date="2019-11" db="EMBL/GenBank/DDBJ databases">
        <authorList>
            <person name="Liu Y."/>
            <person name="Hou J."/>
            <person name="Li T.-Q."/>
            <person name="Guan C.-H."/>
            <person name="Wu X."/>
            <person name="Wu H.-Z."/>
            <person name="Ling F."/>
            <person name="Zhang R."/>
            <person name="Shi X.-G."/>
            <person name="Ren J.-P."/>
            <person name="Chen E.-F."/>
            <person name="Sun J.-M."/>
        </authorList>
    </citation>
    <scope>NUCLEOTIDE SEQUENCE</scope>
    <source>
        <strain evidence="2">Adult_tree_wgs_1</strain>
        <tissue evidence="2">Leaves</tissue>
    </source>
</reference>
<protein>
    <submittedName>
        <fullName evidence="2">Uncharacterized protein</fullName>
    </submittedName>
</protein>
<proteinExistence type="predicted"/>
<feature type="compositionally biased region" description="Basic and acidic residues" evidence="1">
    <location>
        <begin position="1"/>
        <end position="15"/>
    </location>
</feature>
<keyword evidence="3" id="KW-1185">Reference proteome</keyword>
<accession>A0A834G798</accession>